<dbReference type="InterPro" id="IPR017896">
    <property type="entry name" value="4Fe4S_Fe-S-bd"/>
</dbReference>
<dbReference type="Gene3D" id="3.50.50.60">
    <property type="entry name" value="FAD/NAD(P)-binding domain"/>
    <property type="match status" value="1"/>
</dbReference>
<feature type="domain" description="4Fe-4S ferredoxin-type" evidence="9">
    <location>
        <begin position="533"/>
        <end position="562"/>
    </location>
</feature>
<feature type="domain" description="4Fe-4S ferredoxin-type" evidence="9">
    <location>
        <begin position="563"/>
        <end position="592"/>
    </location>
</feature>
<dbReference type="GO" id="GO:0046872">
    <property type="term" value="F:metal ion binding"/>
    <property type="evidence" value="ECO:0007669"/>
    <property type="project" value="UniProtKB-KW"/>
</dbReference>
<evidence type="ECO:0000256" key="7">
    <source>
        <dbReference type="ARBA" id="ARBA00023004"/>
    </source>
</evidence>
<comment type="caution">
    <text evidence="10">The sequence shown here is derived from an EMBL/GenBank/DDBJ whole genome shotgun (WGS) entry which is preliminary data.</text>
</comment>
<evidence type="ECO:0000256" key="6">
    <source>
        <dbReference type="ARBA" id="ARBA00023002"/>
    </source>
</evidence>
<accession>A0A1B7LI13</accession>
<evidence type="ECO:0000256" key="1">
    <source>
        <dbReference type="ARBA" id="ARBA00001974"/>
    </source>
</evidence>
<keyword evidence="3" id="KW-0004">4Fe-4S</keyword>
<sequence>MDKKIGVYVCTGCGIGEVVDFEALSEIVDDEYSVAVCKSHPFLCGAAGVAEIKKDLEEEGINAVVIAACSSRVNYDVFNFGPAVLVERANLREQGVWSHQNPDDDEDVKENIQMLATDNLRMSIVKMENMDPPEPYAAEDLSKTILVVGGGLSGMTAALEAAGAGYQVVLVEKEAELGGWAARCYKLPPLKPPFRELEENKCAAIAQEIAANPDIKVYTSAEIQSTAGGPGVFDVEISQNGSVARERIGAIVLATGARPYDPERLGHLGFGRYANVITQAMLEEIAGKGKITRPSDGKEVEKVAFIQCAGSRDAEHLPYCSAACCVESMKQALYVKEQNPEAAVYVFYKDIRANGQYEHFYMRAQEAGVIFIKGDVSCINEDDGSLSIEADDLLMGEKTAAEELDLVVLANGMVPSTLAGLPAEVQKEVAEQEAAATAEASEAVAAAEQRILNLKYRQGPELPALKYGFPDSHFICFPYETRRTGIYAAGSVRAPMDLPSTIADATGAALKAIQCVELTAQGSAVHPRVWDFSYPQFFMQRCTQCKRCTEECPFGAINEDEKGNPLPNPTRCRRCGTCMGACPERIISFKNYSVPMIGNMLKAIEVPEEDEEKPRILVLACENDAMPALDMAGINHLNYNPWVRIIPVRCLGSLNLVWIADAMSRGIDGVLLLGCKHGDDYQCHFMKGSELAEIRLSKVSETLDRLGLESERVRMAEVSITDYDQIPGILDEFAEKLDELGPNPMKGF</sequence>
<dbReference type="STRING" id="1838280.A6M21_17050"/>
<dbReference type="Proteomes" id="UP000078532">
    <property type="component" value="Unassembled WGS sequence"/>
</dbReference>
<evidence type="ECO:0000259" key="9">
    <source>
        <dbReference type="PROSITE" id="PS51379"/>
    </source>
</evidence>
<dbReference type="Pfam" id="PF02662">
    <property type="entry name" value="FlpD"/>
    <property type="match status" value="1"/>
</dbReference>
<evidence type="ECO:0000256" key="2">
    <source>
        <dbReference type="ARBA" id="ARBA00006561"/>
    </source>
</evidence>
<proteinExistence type="inferred from homology"/>
<dbReference type="GO" id="GO:0016491">
    <property type="term" value="F:oxidoreductase activity"/>
    <property type="evidence" value="ECO:0007669"/>
    <property type="project" value="UniProtKB-KW"/>
</dbReference>
<reference evidence="10 11" key="1">
    <citation type="submission" date="2016-04" db="EMBL/GenBank/DDBJ databases">
        <authorList>
            <person name="Evans L.H."/>
            <person name="Alamgir A."/>
            <person name="Owens N."/>
            <person name="Weber N.D."/>
            <person name="Virtaneva K."/>
            <person name="Barbian K."/>
            <person name="Babar A."/>
            <person name="Rosenke K."/>
        </authorList>
    </citation>
    <scope>NUCLEOTIDE SEQUENCE [LARGE SCALE GENOMIC DNA]</scope>
    <source>
        <strain evidence="10 11">LMa1</strain>
    </source>
</reference>
<evidence type="ECO:0000256" key="8">
    <source>
        <dbReference type="ARBA" id="ARBA00023014"/>
    </source>
</evidence>
<dbReference type="Pfam" id="PF13187">
    <property type="entry name" value="Fer4_9"/>
    <property type="match status" value="1"/>
</dbReference>
<evidence type="ECO:0000256" key="5">
    <source>
        <dbReference type="ARBA" id="ARBA00022827"/>
    </source>
</evidence>
<dbReference type="Pfam" id="PF12831">
    <property type="entry name" value="FAD_oxidored"/>
    <property type="match status" value="1"/>
</dbReference>
<protein>
    <submittedName>
        <fullName evidence="10">Heterodisulfide reductase subunit A</fullName>
    </submittedName>
</protein>
<keyword evidence="5" id="KW-0285">Flavoprotein</keyword>
<evidence type="ECO:0000313" key="10">
    <source>
        <dbReference type="EMBL" id="OAT85941.1"/>
    </source>
</evidence>
<name>A0A1B7LI13_9FIRM</name>
<dbReference type="InterPro" id="IPR017900">
    <property type="entry name" value="4Fe4S_Fe_S_CS"/>
</dbReference>
<keyword evidence="11" id="KW-1185">Reference proteome</keyword>
<keyword evidence="5" id="KW-0274">FAD</keyword>
<dbReference type="EMBL" id="LYVF01000046">
    <property type="protein sequence ID" value="OAT85941.1"/>
    <property type="molecule type" value="Genomic_DNA"/>
</dbReference>
<dbReference type="SUPFAM" id="SSF54862">
    <property type="entry name" value="4Fe-4S ferredoxins"/>
    <property type="match status" value="1"/>
</dbReference>
<keyword evidence="8" id="KW-0411">Iron-sulfur</keyword>
<comment type="cofactor">
    <cofactor evidence="1">
        <name>FAD</name>
        <dbReference type="ChEBI" id="CHEBI:57692"/>
    </cofactor>
</comment>
<dbReference type="PROSITE" id="PS51379">
    <property type="entry name" value="4FE4S_FER_2"/>
    <property type="match status" value="2"/>
</dbReference>
<dbReference type="AlphaFoldDB" id="A0A1B7LI13"/>
<organism evidence="10 11">
    <name type="scientific">Desulfotomaculum copahuensis</name>
    <dbReference type="NCBI Taxonomy" id="1838280"/>
    <lineage>
        <taxon>Bacteria</taxon>
        <taxon>Bacillati</taxon>
        <taxon>Bacillota</taxon>
        <taxon>Clostridia</taxon>
        <taxon>Eubacteriales</taxon>
        <taxon>Desulfotomaculaceae</taxon>
        <taxon>Desulfotomaculum</taxon>
    </lineage>
</organism>
<dbReference type="PANTHER" id="PTHR43498">
    <property type="entry name" value="FERREDOXIN:COB-COM HETERODISULFIDE REDUCTASE SUBUNIT A"/>
    <property type="match status" value="1"/>
</dbReference>
<dbReference type="Gene3D" id="3.30.70.20">
    <property type="match status" value="1"/>
</dbReference>
<keyword evidence="7" id="KW-0408">Iron</keyword>
<evidence type="ECO:0000313" key="11">
    <source>
        <dbReference type="Proteomes" id="UP000078532"/>
    </source>
</evidence>
<dbReference type="OrthoDB" id="135003at2"/>
<keyword evidence="4" id="KW-0479">Metal-binding</keyword>
<evidence type="ECO:0000256" key="4">
    <source>
        <dbReference type="ARBA" id="ARBA00022723"/>
    </source>
</evidence>
<dbReference type="PROSITE" id="PS00198">
    <property type="entry name" value="4FE4S_FER_1"/>
    <property type="match status" value="2"/>
</dbReference>
<dbReference type="InterPro" id="IPR039650">
    <property type="entry name" value="HdrA-like"/>
</dbReference>
<dbReference type="GO" id="GO:0051539">
    <property type="term" value="F:4 iron, 4 sulfur cluster binding"/>
    <property type="evidence" value="ECO:0007669"/>
    <property type="project" value="UniProtKB-KW"/>
</dbReference>
<dbReference type="PANTHER" id="PTHR43498:SF1">
    <property type="entry name" value="COB--COM HETERODISULFIDE REDUCTASE IRON-SULFUR SUBUNIT A"/>
    <property type="match status" value="1"/>
</dbReference>
<dbReference type="PRINTS" id="PR00368">
    <property type="entry name" value="FADPNR"/>
</dbReference>
<evidence type="ECO:0000256" key="3">
    <source>
        <dbReference type="ARBA" id="ARBA00022485"/>
    </source>
</evidence>
<gene>
    <name evidence="10" type="ORF">A6M21_17050</name>
</gene>
<dbReference type="RefSeq" id="WP_066666470.1">
    <property type="nucleotide sequence ID" value="NZ_LYVF01000046.1"/>
</dbReference>
<dbReference type="InterPro" id="IPR003813">
    <property type="entry name" value="MvhD/FlpD"/>
</dbReference>
<dbReference type="InterPro" id="IPR036188">
    <property type="entry name" value="FAD/NAD-bd_sf"/>
</dbReference>
<keyword evidence="6" id="KW-0560">Oxidoreductase</keyword>
<dbReference type="SUPFAM" id="SSF51905">
    <property type="entry name" value="FAD/NAD(P)-binding domain"/>
    <property type="match status" value="1"/>
</dbReference>
<dbReference type="PRINTS" id="PR00469">
    <property type="entry name" value="PNDRDTASEII"/>
</dbReference>
<comment type="similarity">
    <text evidence="2">Belongs to the HdrA family.</text>
</comment>